<dbReference type="Pfam" id="PF06122">
    <property type="entry name" value="TraH"/>
    <property type="match status" value="1"/>
</dbReference>
<keyword evidence="2" id="KW-1185">Reference proteome</keyword>
<accession>A0A175XYN3</accession>
<comment type="caution">
    <text evidence="1">The sequence shown here is derived from an EMBL/GenBank/DDBJ whole genome shotgun (WGS) entry which is preliminary data.</text>
</comment>
<evidence type="ECO:0000313" key="1">
    <source>
        <dbReference type="EMBL" id="KZB93562.1"/>
    </source>
</evidence>
<dbReference type="RefSeq" id="WP_062126148.1">
    <property type="nucleotide sequence ID" value="NZ_LQCK02000068.1"/>
</dbReference>
<organism evidence="1 2">
    <name type="scientific">Sphingomonas melonis TY</name>
    <dbReference type="NCBI Taxonomy" id="621456"/>
    <lineage>
        <taxon>Bacteria</taxon>
        <taxon>Pseudomonadati</taxon>
        <taxon>Pseudomonadota</taxon>
        <taxon>Alphaproteobacteria</taxon>
        <taxon>Sphingomonadales</taxon>
        <taxon>Sphingomonadaceae</taxon>
        <taxon>Sphingomonas</taxon>
    </lineage>
</organism>
<evidence type="ECO:0000313" key="2">
    <source>
        <dbReference type="Proteomes" id="UP000078460"/>
    </source>
</evidence>
<protein>
    <submittedName>
        <fullName evidence="1">Conjugal transfer protein TraH</fullName>
    </submittedName>
</protein>
<reference evidence="1" key="1">
    <citation type="submission" date="2016-03" db="EMBL/GenBank/DDBJ databases">
        <title>Sphingomonas melonis TY, whole genome shotgun sequencing.</title>
        <authorList>
            <person name="Wang H."/>
            <person name="Zhu P."/>
        </authorList>
    </citation>
    <scope>NUCLEOTIDE SEQUENCE [LARGE SCALE GENOMIC DNA]</scope>
    <source>
        <strain evidence="1">TY</strain>
    </source>
</reference>
<proteinExistence type="predicted"/>
<name>A0A175XYN3_9SPHN</name>
<gene>
    <name evidence="1" type="ORF">AVM11_11875</name>
</gene>
<dbReference type="InterPro" id="IPR010927">
    <property type="entry name" value="T4SS_TraH"/>
</dbReference>
<dbReference type="Proteomes" id="UP000078460">
    <property type="component" value="Unassembled WGS sequence"/>
</dbReference>
<sequence>MATTTPSPRPSPFRVILRRTASAIAVLGAASMVPVDIARADVAGAMNSFFQDAGGAANVTGPSAYQGQTAGYYSMGNVWTRFPQKSVQPFNLQMPKVSAGCGGIDLFTGSFSFINGAEMVAMLKATANNALGFAFQLAIDSVSPEIGKVMDGMANKAQQMNQMNISSCEAAQGLVGSVWPKMAGARSTICAAVGNSQGKFSDWAKSRQGCGTGGEQDSTLEGNTDPAMADKIPGAPRNYTWDAIRKSNKFAGTDKEFSEFLMTLVGTIVINPKAAEGRIVGFVGPAEDAIVTALLDGAGTGTPVKILRCDDEEQCLNMTEQTLRPGPGLRSKIKGLIDNINLKIRSDSPLNTEEQQLLNMTTLPLYKMLAVQAMAHQNFADGETSALAEIVAVNLLSSMIENMLDRVSQSTVQVQPADAEMGKMWRDQLAEARQRYSQRDFKLKETLNQTIALINKSVMLESTLQNSMSPAMAASLNFSRGLSSQGLN</sequence>
<dbReference type="AlphaFoldDB" id="A0A175XYN3"/>
<dbReference type="EMBL" id="LQCK02000068">
    <property type="protein sequence ID" value="KZB93562.1"/>
    <property type="molecule type" value="Genomic_DNA"/>
</dbReference>